<gene>
    <name evidence="4" type="ORF">GCM10011534_26660</name>
</gene>
<name>A0A917SZL8_9RHOB</name>
<feature type="domain" description="Response regulatory" evidence="3">
    <location>
        <begin position="19"/>
        <end position="132"/>
    </location>
</feature>
<keyword evidence="5" id="KW-1185">Reference proteome</keyword>
<evidence type="ECO:0000313" key="5">
    <source>
        <dbReference type="Proteomes" id="UP000649829"/>
    </source>
</evidence>
<dbReference type="RefSeq" id="WP_028287490.1">
    <property type="nucleotide sequence ID" value="NZ_BMLF01000002.1"/>
</dbReference>
<dbReference type="InterPro" id="IPR011006">
    <property type="entry name" value="CheY-like_superfamily"/>
</dbReference>
<dbReference type="InterPro" id="IPR050595">
    <property type="entry name" value="Bact_response_regulator"/>
</dbReference>
<dbReference type="Gene3D" id="3.40.50.2300">
    <property type="match status" value="1"/>
</dbReference>
<dbReference type="SMART" id="SM00448">
    <property type="entry name" value="REC"/>
    <property type="match status" value="1"/>
</dbReference>
<dbReference type="PANTHER" id="PTHR44591">
    <property type="entry name" value="STRESS RESPONSE REGULATOR PROTEIN 1"/>
    <property type="match status" value="1"/>
</dbReference>
<sequence>MEDPKLPAPTPGRPLLGLTVLVVEDSRFACEAMRLLCLRSGARIRRADCIRSARRHLQVYRPSVALVDLGLPDGSGLELISDLAQGVPRIGVIIGISGDDAGAEAAIAAGADDFLAKPVDRLGAFQSAISRHLPPERRVRGPHPVSGEVVHPDRLAFREDMAHLDAVMRGPAEGRDLDYVAQFLRGIARSAGDRPLEEAAHALARSRREGRTTRPDEARIAGLVRERLAETEVI</sequence>
<dbReference type="InterPro" id="IPR001789">
    <property type="entry name" value="Sig_transdc_resp-reg_receiver"/>
</dbReference>
<dbReference type="Proteomes" id="UP000649829">
    <property type="component" value="Unassembled WGS sequence"/>
</dbReference>
<protein>
    <submittedName>
        <fullName evidence="4">Response regulator</fullName>
    </submittedName>
</protein>
<dbReference type="Pfam" id="PF00072">
    <property type="entry name" value="Response_reg"/>
    <property type="match status" value="1"/>
</dbReference>
<evidence type="ECO:0000256" key="1">
    <source>
        <dbReference type="ARBA" id="ARBA00022553"/>
    </source>
</evidence>
<dbReference type="CDD" id="cd00156">
    <property type="entry name" value="REC"/>
    <property type="match status" value="1"/>
</dbReference>
<reference evidence="4" key="1">
    <citation type="journal article" date="2014" name="Int. J. Syst. Evol. Microbiol.">
        <title>Complete genome sequence of Corynebacterium casei LMG S-19264T (=DSM 44701T), isolated from a smear-ripened cheese.</title>
        <authorList>
            <consortium name="US DOE Joint Genome Institute (JGI-PGF)"/>
            <person name="Walter F."/>
            <person name="Albersmeier A."/>
            <person name="Kalinowski J."/>
            <person name="Ruckert C."/>
        </authorList>
    </citation>
    <scope>NUCLEOTIDE SEQUENCE</scope>
    <source>
        <strain evidence="4">CGMCC 1.6293</strain>
    </source>
</reference>
<keyword evidence="1 2" id="KW-0597">Phosphoprotein</keyword>
<accession>A0A917SZL8</accession>
<dbReference type="AlphaFoldDB" id="A0A917SZL8"/>
<dbReference type="SUPFAM" id="SSF52172">
    <property type="entry name" value="CheY-like"/>
    <property type="match status" value="1"/>
</dbReference>
<evidence type="ECO:0000256" key="2">
    <source>
        <dbReference type="PROSITE-ProRule" id="PRU00169"/>
    </source>
</evidence>
<proteinExistence type="predicted"/>
<evidence type="ECO:0000313" key="4">
    <source>
        <dbReference type="EMBL" id="GGM03538.1"/>
    </source>
</evidence>
<comment type="caution">
    <text evidence="4">The sequence shown here is derived from an EMBL/GenBank/DDBJ whole genome shotgun (WGS) entry which is preliminary data.</text>
</comment>
<reference evidence="4" key="2">
    <citation type="submission" date="2020-09" db="EMBL/GenBank/DDBJ databases">
        <authorList>
            <person name="Sun Q."/>
            <person name="Zhou Y."/>
        </authorList>
    </citation>
    <scope>NUCLEOTIDE SEQUENCE</scope>
    <source>
        <strain evidence="4">CGMCC 1.6293</strain>
    </source>
</reference>
<dbReference type="GO" id="GO:0000160">
    <property type="term" value="P:phosphorelay signal transduction system"/>
    <property type="evidence" value="ECO:0007669"/>
    <property type="project" value="InterPro"/>
</dbReference>
<organism evidence="4 5">
    <name type="scientific">Pseudooceanicola nanhaiensis</name>
    <dbReference type="NCBI Taxonomy" id="375761"/>
    <lineage>
        <taxon>Bacteria</taxon>
        <taxon>Pseudomonadati</taxon>
        <taxon>Pseudomonadota</taxon>
        <taxon>Alphaproteobacteria</taxon>
        <taxon>Rhodobacterales</taxon>
        <taxon>Paracoccaceae</taxon>
        <taxon>Pseudooceanicola</taxon>
    </lineage>
</organism>
<evidence type="ECO:0000259" key="3">
    <source>
        <dbReference type="PROSITE" id="PS50110"/>
    </source>
</evidence>
<dbReference type="EMBL" id="BMLF01000002">
    <property type="protein sequence ID" value="GGM03538.1"/>
    <property type="molecule type" value="Genomic_DNA"/>
</dbReference>
<feature type="modified residue" description="4-aspartylphosphate" evidence="2">
    <location>
        <position position="68"/>
    </location>
</feature>
<dbReference type="PANTHER" id="PTHR44591:SF3">
    <property type="entry name" value="RESPONSE REGULATORY DOMAIN-CONTAINING PROTEIN"/>
    <property type="match status" value="1"/>
</dbReference>
<dbReference type="PROSITE" id="PS50110">
    <property type="entry name" value="RESPONSE_REGULATORY"/>
    <property type="match status" value="1"/>
</dbReference>